<dbReference type="EMBL" id="BMZQ01000002">
    <property type="protein sequence ID" value="GHD19105.1"/>
    <property type="molecule type" value="Genomic_DNA"/>
</dbReference>
<evidence type="ECO:0000259" key="5">
    <source>
        <dbReference type="PROSITE" id="PS50977"/>
    </source>
</evidence>
<keyword evidence="3" id="KW-0804">Transcription</keyword>
<feature type="domain" description="HTH tetR-type" evidence="5">
    <location>
        <begin position="6"/>
        <end position="66"/>
    </location>
</feature>
<protein>
    <submittedName>
        <fullName evidence="6">TetR family transcriptional regulator</fullName>
    </submittedName>
</protein>
<dbReference type="InterPro" id="IPR001647">
    <property type="entry name" value="HTH_TetR"/>
</dbReference>
<evidence type="ECO:0000256" key="1">
    <source>
        <dbReference type="ARBA" id="ARBA00023015"/>
    </source>
</evidence>
<dbReference type="InterPro" id="IPR036271">
    <property type="entry name" value="Tet_transcr_reg_TetR-rel_C_sf"/>
</dbReference>
<name>A0A8J3DRY7_9HYPH</name>
<dbReference type="InterPro" id="IPR009057">
    <property type="entry name" value="Homeodomain-like_sf"/>
</dbReference>
<dbReference type="SUPFAM" id="SSF46689">
    <property type="entry name" value="Homeodomain-like"/>
    <property type="match status" value="1"/>
</dbReference>
<dbReference type="AlphaFoldDB" id="A0A8J3DRY7"/>
<dbReference type="Pfam" id="PF00440">
    <property type="entry name" value="TetR_N"/>
    <property type="match status" value="1"/>
</dbReference>
<dbReference type="PRINTS" id="PR00455">
    <property type="entry name" value="HTHTETR"/>
</dbReference>
<dbReference type="Gene3D" id="1.10.10.60">
    <property type="entry name" value="Homeodomain-like"/>
    <property type="match status" value="1"/>
</dbReference>
<proteinExistence type="predicted"/>
<accession>A0A8J3DRY7</accession>
<organism evidence="6 7">
    <name type="scientific">Tianweitania populi</name>
    <dbReference type="NCBI Taxonomy" id="1607949"/>
    <lineage>
        <taxon>Bacteria</taxon>
        <taxon>Pseudomonadati</taxon>
        <taxon>Pseudomonadota</taxon>
        <taxon>Alphaproteobacteria</taxon>
        <taxon>Hyphomicrobiales</taxon>
        <taxon>Phyllobacteriaceae</taxon>
        <taxon>Tianweitania</taxon>
    </lineage>
</organism>
<gene>
    <name evidence="6" type="ORF">GCM10016234_30350</name>
</gene>
<reference evidence="6" key="2">
    <citation type="submission" date="2020-09" db="EMBL/GenBank/DDBJ databases">
        <authorList>
            <person name="Sun Q."/>
            <person name="Kim S."/>
        </authorList>
    </citation>
    <scope>NUCLEOTIDE SEQUENCE</scope>
    <source>
        <strain evidence="6">KCTC 42249</strain>
    </source>
</reference>
<dbReference type="PANTHER" id="PTHR47506">
    <property type="entry name" value="TRANSCRIPTIONAL REGULATORY PROTEIN"/>
    <property type="match status" value="1"/>
</dbReference>
<comment type="caution">
    <text evidence="6">The sequence shown here is derived from an EMBL/GenBank/DDBJ whole genome shotgun (WGS) entry which is preliminary data.</text>
</comment>
<keyword evidence="2 4" id="KW-0238">DNA-binding</keyword>
<evidence type="ECO:0000256" key="3">
    <source>
        <dbReference type="ARBA" id="ARBA00023163"/>
    </source>
</evidence>
<evidence type="ECO:0000256" key="2">
    <source>
        <dbReference type="ARBA" id="ARBA00023125"/>
    </source>
</evidence>
<evidence type="ECO:0000256" key="4">
    <source>
        <dbReference type="PROSITE-ProRule" id="PRU00335"/>
    </source>
</evidence>
<keyword evidence="7" id="KW-1185">Reference proteome</keyword>
<dbReference type="GO" id="GO:0003677">
    <property type="term" value="F:DNA binding"/>
    <property type="evidence" value="ECO:0007669"/>
    <property type="project" value="UniProtKB-UniRule"/>
</dbReference>
<dbReference type="PANTHER" id="PTHR47506:SF1">
    <property type="entry name" value="HTH-TYPE TRANSCRIPTIONAL REGULATOR YJDC"/>
    <property type="match status" value="1"/>
</dbReference>
<evidence type="ECO:0000313" key="7">
    <source>
        <dbReference type="Proteomes" id="UP000630142"/>
    </source>
</evidence>
<dbReference type="Gene3D" id="1.10.357.10">
    <property type="entry name" value="Tetracycline Repressor, domain 2"/>
    <property type="match status" value="1"/>
</dbReference>
<dbReference type="RefSeq" id="WP_189505314.1">
    <property type="nucleotide sequence ID" value="NZ_BMZQ01000002.1"/>
</dbReference>
<keyword evidence="1" id="KW-0805">Transcription regulation</keyword>
<reference evidence="6" key="1">
    <citation type="journal article" date="2014" name="Int. J. Syst. Evol. Microbiol.">
        <title>Complete genome sequence of Corynebacterium casei LMG S-19264T (=DSM 44701T), isolated from a smear-ripened cheese.</title>
        <authorList>
            <consortium name="US DOE Joint Genome Institute (JGI-PGF)"/>
            <person name="Walter F."/>
            <person name="Albersmeier A."/>
            <person name="Kalinowski J."/>
            <person name="Ruckert C."/>
        </authorList>
    </citation>
    <scope>NUCLEOTIDE SEQUENCE</scope>
    <source>
        <strain evidence="6">KCTC 42249</strain>
    </source>
</reference>
<sequence length="199" mass="21911">MGRHREFDVDEALDAVVRVFWRRGYEGASYDDLTAATGVKRPGLYSAFGNKEELFRRALERYADQYLTYMTEAYDQPSSRAMAEHMLRGVVELTTRFPENLGCLGVNGALTCSEASEPIYRLLVEFRAGGEADLRQRLEEFQASGDLPETADCAGLATYLMAVIHGMAVQAKSGVSREGLGKVVEQTLAGWPTAPKMAG</sequence>
<dbReference type="Proteomes" id="UP000630142">
    <property type="component" value="Unassembled WGS sequence"/>
</dbReference>
<dbReference type="PROSITE" id="PS50977">
    <property type="entry name" value="HTH_TETR_2"/>
    <property type="match status" value="1"/>
</dbReference>
<feature type="DNA-binding region" description="H-T-H motif" evidence="4">
    <location>
        <begin position="29"/>
        <end position="48"/>
    </location>
</feature>
<dbReference type="SUPFAM" id="SSF48498">
    <property type="entry name" value="Tetracyclin repressor-like, C-terminal domain"/>
    <property type="match status" value="1"/>
</dbReference>
<evidence type="ECO:0000313" key="6">
    <source>
        <dbReference type="EMBL" id="GHD19105.1"/>
    </source>
</evidence>